<dbReference type="EMBL" id="KQ964265">
    <property type="protein sequence ID" value="KXJ86955.1"/>
    <property type="molecule type" value="Genomic_DNA"/>
</dbReference>
<sequence>MAMKGGIPETQFTYIYPQFYHWGRGQVEDTTDGQKNHPYFDEYWQSKIPALAKIECPTYILCSWGDHGIHTRGTLNAYYGISSKDKFLEIHQYQKWEFSIMEESLVRQKAFLDTYLLGCKTEVEYWPKVRYAMRERYYVGEWRQAEKFPPPATKYISLFPTPAKGLSQIAQPLRSSVSYDARQGEVSFDLPVLQSLEFAGHAKLKLWVEAKGAENMDLFITLRKTDRDGHEVVFPWLTVADNGPVGFGWLRVSRRELDKARSKPWQPYHSHTRDLEPLKDGEVVPVEIEIQPTSCRFRSGDTLHVVISGHDYRQNEYPPFAPIARHADTVNKGSHVVHFGGDYDSHLLLPVIPPVHGCAMHNQKPIKMSIISRRIPGWSDEKFVSEFTGVHAQMTKEIASAVPPLRNYTQTVACPALQTRNLTMQADKPWDCMATLGWTSLSALWASFQHPQYKASAGKHVFTDGEALGILSEPSVELIFDPVAFSKRQNGVLISFLLAKSSQFESGSEKLAIDIQERSGTIQRVFAGTGLLRYICNRSITPPDPSYFFDRTPFKRTDWTSIGAMEQFWFPDLEKLDDAFGQPGVKQSFETLPSSFAAAESVSLLGREIVVVAKDLDF</sequence>
<dbReference type="InterPro" id="IPR029058">
    <property type="entry name" value="AB_hydrolase_fold"/>
</dbReference>
<dbReference type="Pfam" id="PF08530">
    <property type="entry name" value="PepX_C"/>
    <property type="match status" value="1"/>
</dbReference>
<dbReference type="GO" id="GO:0008239">
    <property type="term" value="F:dipeptidyl-peptidase activity"/>
    <property type="evidence" value="ECO:0007669"/>
    <property type="project" value="InterPro"/>
</dbReference>
<accession>A0A136IPV4</accession>
<dbReference type="SUPFAM" id="SSF49785">
    <property type="entry name" value="Galactose-binding domain-like"/>
    <property type="match status" value="1"/>
</dbReference>
<dbReference type="OrthoDB" id="2578740at2759"/>
<feature type="domain" description="Xaa-Pro dipeptidyl-peptidase C-terminal" evidence="2">
    <location>
        <begin position="109"/>
        <end position="348"/>
    </location>
</feature>
<dbReference type="NCBIfam" id="TIGR00976">
    <property type="entry name" value="CocE_NonD"/>
    <property type="match status" value="1"/>
</dbReference>
<proteinExistence type="inferred from homology"/>
<dbReference type="Gene3D" id="3.30.70.100">
    <property type="match status" value="1"/>
</dbReference>
<dbReference type="SMART" id="SM00939">
    <property type="entry name" value="PepX_C"/>
    <property type="match status" value="1"/>
</dbReference>
<reference evidence="4" key="1">
    <citation type="submission" date="2016-02" db="EMBL/GenBank/DDBJ databases">
        <title>Draft genome sequence of Microdochium bolleyi, a fungal endophyte of beachgrass.</title>
        <authorList>
            <consortium name="DOE Joint Genome Institute"/>
            <person name="David A.S."/>
            <person name="May G."/>
            <person name="Haridas S."/>
            <person name="Lim J."/>
            <person name="Wang M."/>
            <person name="Labutti K."/>
            <person name="Lipzen A."/>
            <person name="Barry K."/>
            <person name="Grigoriev I.V."/>
        </authorList>
    </citation>
    <scope>NUCLEOTIDE SEQUENCE [LARGE SCALE GENOMIC DNA]</scope>
    <source>
        <strain evidence="4">J235TASD1</strain>
    </source>
</reference>
<dbReference type="InterPro" id="IPR008979">
    <property type="entry name" value="Galactose-bd-like_sf"/>
</dbReference>
<dbReference type="Gene3D" id="3.40.50.1820">
    <property type="entry name" value="alpha/beta hydrolase"/>
    <property type="match status" value="1"/>
</dbReference>
<dbReference type="Gene3D" id="2.60.120.260">
    <property type="entry name" value="Galactose-binding domain-like"/>
    <property type="match status" value="1"/>
</dbReference>
<dbReference type="InterPro" id="IPR009799">
    <property type="entry name" value="EthD_dom"/>
</dbReference>
<protein>
    <submittedName>
        <fullName evidence="3">CocE/NonD family hydrolase</fullName>
    </submittedName>
</protein>
<dbReference type="Pfam" id="PF07110">
    <property type="entry name" value="EthD"/>
    <property type="match status" value="1"/>
</dbReference>
<dbReference type="InterPro" id="IPR005674">
    <property type="entry name" value="CocE/Ser_esterase"/>
</dbReference>
<name>A0A136IPV4_9PEZI</name>
<evidence type="ECO:0000313" key="4">
    <source>
        <dbReference type="Proteomes" id="UP000070501"/>
    </source>
</evidence>
<keyword evidence="3" id="KW-0378">Hydrolase</keyword>
<dbReference type="STRING" id="196109.A0A136IPV4"/>
<dbReference type="InParanoid" id="A0A136IPV4"/>
<gene>
    <name evidence="3" type="ORF">Micbo1qcDRAFT_185882</name>
</gene>
<keyword evidence="4" id="KW-1185">Reference proteome</keyword>
<dbReference type="Proteomes" id="UP000070501">
    <property type="component" value="Unassembled WGS sequence"/>
</dbReference>
<dbReference type="GO" id="GO:0016491">
    <property type="term" value="F:oxidoreductase activity"/>
    <property type="evidence" value="ECO:0007669"/>
    <property type="project" value="InterPro"/>
</dbReference>
<evidence type="ECO:0000256" key="1">
    <source>
        <dbReference type="ARBA" id="ARBA00005986"/>
    </source>
</evidence>
<organism evidence="3 4">
    <name type="scientific">Microdochium bolleyi</name>
    <dbReference type="NCBI Taxonomy" id="196109"/>
    <lineage>
        <taxon>Eukaryota</taxon>
        <taxon>Fungi</taxon>
        <taxon>Dikarya</taxon>
        <taxon>Ascomycota</taxon>
        <taxon>Pezizomycotina</taxon>
        <taxon>Sordariomycetes</taxon>
        <taxon>Xylariomycetidae</taxon>
        <taxon>Xylariales</taxon>
        <taxon>Microdochiaceae</taxon>
        <taxon>Microdochium</taxon>
    </lineage>
</organism>
<comment type="similarity">
    <text evidence="1">Belongs to the tpcK family.</text>
</comment>
<dbReference type="SUPFAM" id="SSF53474">
    <property type="entry name" value="alpha/beta-Hydrolases"/>
    <property type="match status" value="1"/>
</dbReference>
<dbReference type="SUPFAM" id="SSF54909">
    <property type="entry name" value="Dimeric alpha+beta barrel"/>
    <property type="match status" value="1"/>
</dbReference>
<evidence type="ECO:0000313" key="3">
    <source>
        <dbReference type="EMBL" id="KXJ86955.1"/>
    </source>
</evidence>
<evidence type="ECO:0000259" key="2">
    <source>
        <dbReference type="SMART" id="SM00939"/>
    </source>
</evidence>
<dbReference type="InterPro" id="IPR011008">
    <property type="entry name" value="Dimeric_a/b-barrel"/>
</dbReference>
<dbReference type="InterPro" id="IPR013736">
    <property type="entry name" value="Xaa-Pro_dipept_C"/>
</dbReference>
<dbReference type="AlphaFoldDB" id="A0A136IPV4"/>